<evidence type="ECO:0000256" key="1">
    <source>
        <dbReference type="SAM" id="Phobius"/>
    </source>
</evidence>
<dbReference type="Proteomes" id="UP001556040">
    <property type="component" value="Unassembled WGS sequence"/>
</dbReference>
<feature type="transmembrane region" description="Helical" evidence="1">
    <location>
        <begin position="188"/>
        <end position="210"/>
    </location>
</feature>
<dbReference type="InterPro" id="IPR014231">
    <property type="entry name" value="Spore_YpjB"/>
</dbReference>
<protein>
    <submittedName>
        <fullName evidence="3">Sporulation protein YpjB</fullName>
    </submittedName>
</protein>
<feature type="chain" id="PRO_5046514885" evidence="2">
    <location>
        <begin position="25"/>
        <end position="227"/>
    </location>
</feature>
<keyword evidence="1" id="KW-1133">Transmembrane helix</keyword>
<dbReference type="Pfam" id="PF09577">
    <property type="entry name" value="Spore_YpjB"/>
    <property type="match status" value="1"/>
</dbReference>
<gene>
    <name evidence="3" type="ORF">AB1471_00105</name>
</gene>
<dbReference type="RefSeq" id="WP_367777482.1">
    <property type="nucleotide sequence ID" value="NZ_JBFMIA010000001.1"/>
</dbReference>
<keyword evidence="2" id="KW-0732">Signal</keyword>
<evidence type="ECO:0000313" key="4">
    <source>
        <dbReference type="Proteomes" id="UP001556040"/>
    </source>
</evidence>
<proteinExistence type="predicted"/>
<organism evidence="3 4">
    <name type="scientific">Jeotgalibacillus marinus</name>
    <dbReference type="NCBI Taxonomy" id="86667"/>
    <lineage>
        <taxon>Bacteria</taxon>
        <taxon>Bacillati</taxon>
        <taxon>Bacillota</taxon>
        <taxon>Bacilli</taxon>
        <taxon>Bacillales</taxon>
        <taxon>Caryophanaceae</taxon>
        <taxon>Jeotgalibacillus</taxon>
    </lineage>
</organism>
<reference evidence="3 4" key="1">
    <citation type="journal article" date="1979" name="Int. J. Syst. Evol. Microbiol.">
        <title>Bacillus globisporus subsp. marinus subsp. nov.</title>
        <authorList>
            <person name="Liu H."/>
        </authorList>
    </citation>
    <scope>NUCLEOTIDE SEQUENCE [LARGE SCALE GENOMIC DNA]</scope>
    <source>
        <strain evidence="3 4">DSM 1297</strain>
    </source>
</reference>
<keyword evidence="4" id="KW-1185">Reference proteome</keyword>
<evidence type="ECO:0000256" key="2">
    <source>
        <dbReference type="SAM" id="SignalP"/>
    </source>
</evidence>
<keyword evidence="1" id="KW-0472">Membrane</keyword>
<keyword evidence="1" id="KW-0812">Transmembrane</keyword>
<name>A0ABV3PYN4_9BACL</name>
<evidence type="ECO:0000313" key="3">
    <source>
        <dbReference type="EMBL" id="MEW9500197.1"/>
    </source>
</evidence>
<comment type="caution">
    <text evidence="3">The sequence shown here is derived from an EMBL/GenBank/DDBJ whole genome shotgun (WGS) entry which is preliminary data.</text>
</comment>
<dbReference type="EMBL" id="JBFMIA010000001">
    <property type="protein sequence ID" value="MEW9500197.1"/>
    <property type="molecule type" value="Genomic_DNA"/>
</dbReference>
<accession>A0ABV3PYN4</accession>
<feature type="signal peptide" evidence="2">
    <location>
        <begin position="1"/>
        <end position="24"/>
    </location>
</feature>
<sequence>MKNRQVIGLLMCFLLLAPFHSAKADTELDSVIQQITMKQYEDGVNQLHNWYITLDNEQQSVLHNTYSQFIATLSSSEVDHGVKVMSTWSFMSLAEYLTTEKVTYMRFLLAEFNQKWKTHDQSIDSDLQRMNGLYIAMIPTLQLMVDQKDNHTINSLSSLEDAPPIVSKSSGPIIPSFEEWYVDQSTNATLWIVSLITGAIVISTLTYVSWRKYEGGKNRKRVRNRND</sequence>